<comment type="cofactor">
    <cofactor evidence="1 10">
        <name>Zn(2+)</name>
        <dbReference type="ChEBI" id="CHEBI:29105"/>
    </cofactor>
</comment>
<comment type="similarity">
    <text evidence="2 9">Belongs to the peptidase M18 family.</text>
</comment>
<keyword evidence="6 9" id="KW-0378">Hydrolase</keyword>
<proteinExistence type="inferred from homology"/>
<dbReference type="GO" id="GO:0008270">
    <property type="term" value="F:zinc ion binding"/>
    <property type="evidence" value="ECO:0007669"/>
    <property type="project" value="InterPro"/>
</dbReference>
<dbReference type="NCBIfam" id="NF002759">
    <property type="entry name" value="PRK02813.1"/>
    <property type="match status" value="1"/>
</dbReference>
<dbReference type="GeneID" id="97382104"/>
<keyword evidence="5 9" id="KW-0479">Metal-binding</keyword>
<dbReference type="Pfam" id="PF02127">
    <property type="entry name" value="Peptidase_M18"/>
    <property type="match status" value="1"/>
</dbReference>
<gene>
    <name evidence="11" type="ORF">EDD77_12649</name>
</gene>
<dbReference type="SUPFAM" id="SSF53187">
    <property type="entry name" value="Zn-dependent exopeptidases"/>
    <property type="match status" value="1"/>
</dbReference>
<dbReference type="PRINTS" id="PR00932">
    <property type="entry name" value="AMINO1PTASE"/>
</dbReference>
<dbReference type="AlphaFoldDB" id="A0A4R1QNM0"/>
<organism evidence="11 12">
    <name type="scientific">Allofournierella massiliensis</name>
    <dbReference type="NCBI Taxonomy" id="1650663"/>
    <lineage>
        <taxon>Bacteria</taxon>
        <taxon>Bacillati</taxon>
        <taxon>Bacillota</taxon>
        <taxon>Clostridia</taxon>
        <taxon>Eubacteriales</taxon>
        <taxon>Oscillospiraceae</taxon>
        <taxon>Allofournierella</taxon>
    </lineage>
</organism>
<dbReference type="EMBL" id="SLUM01000026">
    <property type="protein sequence ID" value="TCL53875.1"/>
    <property type="molecule type" value="Genomic_DNA"/>
</dbReference>
<evidence type="ECO:0000313" key="12">
    <source>
        <dbReference type="Proteomes" id="UP000295184"/>
    </source>
</evidence>
<dbReference type="InterPro" id="IPR023358">
    <property type="entry name" value="Peptidase_M18_dom2"/>
</dbReference>
<dbReference type="Gene3D" id="2.30.250.10">
    <property type="entry name" value="Aminopeptidase i, Domain 2"/>
    <property type="match status" value="1"/>
</dbReference>
<evidence type="ECO:0000256" key="9">
    <source>
        <dbReference type="RuleBase" id="RU004386"/>
    </source>
</evidence>
<dbReference type="PANTHER" id="PTHR28570:SF3">
    <property type="entry name" value="ASPARTYL AMINOPEPTIDASE"/>
    <property type="match status" value="1"/>
</dbReference>
<keyword evidence="8 9" id="KW-0482">Metalloprotease</keyword>
<evidence type="ECO:0000256" key="2">
    <source>
        <dbReference type="ARBA" id="ARBA00008290"/>
    </source>
</evidence>
<evidence type="ECO:0000256" key="3">
    <source>
        <dbReference type="ARBA" id="ARBA00022438"/>
    </source>
</evidence>
<keyword evidence="3 9" id="KW-0031">Aminopeptidase</keyword>
<accession>A0A4R1QNM0</accession>
<dbReference type="STRING" id="1650663.GCA_001486665_00090"/>
<keyword evidence="4 9" id="KW-0645">Protease</keyword>
<protein>
    <recommendedName>
        <fullName evidence="10">M18 family aminopeptidase</fullName>
        <ecNumber evidence="10">3.4.11.-</ecNumber>
    </recommendedName>
</protein>
<evidence type="ECO:0000256" key="5">
    <source>
        <dbReference type="ARBA" id="ARBA00022723"/>
    </source>
</evidence>
<evidence type="ECO:0000313" key="11">
    <source>
        <dbReference type="EMBL" id="TCL53875.1"/>
    </source>
</evidence>
<dbReference type="OrthoDB" id="9764268at2"/>
<dbReference type="GO" id="GO:0005737">
    <property type="term" value="C:cytoplasm"/>
    <property type="evidence" value="ECO:0007669"/>
    <property type="project" value="UniProtKB-ARBA"/>
</dbReference>
<evidence type="ECO:0000256" key="4">
    <source>
        <dbReference type="ARBA" id="ARBA00022670"/>
    </source>
</evidence>
<comment type="caution">
    <text evidence="11">The sequence shown here is derived from an EMBL/GenBank/DDBJ whole genome shotgun (WGS) entry which is preliminary data.</text>
</comment>
<dbReference type="CDD" id="cd05658">
    <property type="entry name" value="M18_DAP"/>
    <property type="match status" value="1"/>
</dbReference>
<evidence type="ECO:0000256" key="10">
    <source>
        <dbReference type="RuleBase" id="RU004387"/>
    </source>
</evidence>
<evidence type="ECO:0000256" key="1">
    <source>
        <dbReference type="ARBA" id="ARBA00001947"/>
    </source>
</evidence>
<dbReference type="GO" id="GO:0004177">
    <property type="term" value="F:aminopeptidase activity"/>
    <property type="evidence" value="ECO:0007669"/>
    <property type="project" value="UniProtKB-KW"/>
</dbReference>
<keyword evidence="7 9" id="KW-0862">Zinc</keyword>
<name>A0A4R1QNM0_9FIRM</name>
<dbReference type="GO" id="GO:0008237">
    <property type="term" value="F:metallopeptidase activity"/>
    <property type="evidence" value="ECO:0007669"/>
    <property type="project" value="UniProtKB-KW"/>
</dbReference>
<sequence length="432" mass="45945">MAIHQDLFAYIEKSPTPFHAVAESARRLEEAGFAPLTETESWSLVPGGKYYVTRNQSSLIAFVMPQAAGAGWRMSAAHSDSPSFKVKGAGQQAGFTMLNTEGYGGMIRSAWLDRPLGIAGRVLVKTETGVESRLVDLAGVSAVIPHLAIHFDRTVNDGHKYDLKKDMQAIFAGPDKNACYTDLLAKAAGCAAGDILGTDVQLYCKDKGQTVGGEEEFLLCPRLDDLGCAWATLRGFLGAPAGRQGRVWCLFDNEEVGSGTRQGACGSFLPDVLARAGQALGESEADRRRALANSLLLSADNGHAIHPNFAEMSDPASPVRVNGGVVLKFNASQKYTTNGVTSAVFHSLCDAAQVPVQEYYNRPDLPGGSTLGNLLGAQVSVPMADIGLPQLAMHSCVELTGAKDAQWLADACAAWFRAEIRCTGDGCYQVAL</sequence>
<dbReference type="InterPro" id="IPR001948">
    <property type="entry name" value="Peptidase_M18"/>
</dbReference>
<evidence type="ECO:0000256" key="8">
    <source>
        <dbReference type="ARBA" id="ARBA00023049"/>
    </source>
</evidence>
<evidence type="ECO:0000256" key="6">
    <source>
        <dbReference type="ARBA" id="ARBA00022801"/>
    </source>
</evidence>
<dbReference type="RefSeq" id="WP_058962632.1">
    <property type="nucleotide sequence ID" value="NZ_CABKVM010000010.1"/>
</dbReference>
<dbReference type="PANTHER" id="PTHR28570">
    <property type="entry name" value="ASPARTYL AMINOPEPTIDASE"/>
    <property type="match status" value="1"/>
</dbReference>
<dbReference type="Proteomes" id="UP000295184">
    <property type="component" value="Unassembled WGS sequence"/>
</dbReference>
<dbReference type="GO" id="GO:0006508">
    <property type="term" value="P:proteolysis"/>
    <property type="evidence" value="ECO:0007669"/>
    <property type="project" value="UniProtKB-KW"/>
</dbReference>
<dbReference type="EC" id="3.4.11.-" evidence="10"/>
<reference evidence="11 12" key="1">
    <citation type="submission" date="2019-03" db="EMBL/GenBank/DDBJ databases">
        <title>Genomic Encyclopedia of Type Strains, Phase IV (KMG-IV): sequencing the most valuable type-strain genomes for metagenomic binning, comparative biology and taxonomic classification.</title>
        <authorList>
            <person name="Goeker M."/>
        </authorList>
    </citation>
    <scope>NUCLEOTIDE SEQUENCE [LARGE SCALE GENOMIC DNA]</scope>
    <source>
        <strain evidence="11 12">DSM 100451</strain>
    </source>
</reference>
<evidence type="ECO:0000256" key="7">
    <source>
        <dbReference type="ARBA" id="ARBA00022833"/>
    </source>
</evidence>
<dbReference type="SUPFAM" id="SSF101821">
    <property type="entry name" value="Aminopeptidase/glucanase lid domain"/>
    <property type="match status" value="1"/>
</dbReference>
<dbReference type="Gene3D" id="3.40.630.10">
    <property type="entry name" value="Zn peptidases"/>
    <property type="match status" value="1"/>
</dbReference>